<dbReference type="EMBL" id="BKCJ010008431">
    <property type="protein sequence ID" value="GEU82179.1"/>
    <property type="molecule type" value="Genomic_DNA"/>
</dbReference>
<protein>
    <recommendedName>
        <fullName evidence="2">Zinc knuckle CX2CX4HX4C</fullName>
    </recommendedName>
</protein>
<evidence type="ECO:0000313" key="1">
    <source>
        <dbReference type="EMBL" id="GEU82179.1"/>
    </source>
</evidence>
<evidence type="ECO:0008006" key="2">
    <source>
        <dbReference type="Google" id="ProtNLM"/>
    </source>
</evidence>
<name>A0A6L2N9A1_TANCI</name>
<gene>
    <name evidence="1" type="ORF">Tci_054157</name>
</gene>
<reference evidence="1" key="1">
    <citation type="journal article" date="2019" name="Sci. Rep.">
        <title>Draft genome of Tanacetum cinerariifolium, the natural source of mosquito coil.</title>
        <authorList>
            <person name="Yamashiro T."/>
            <person name="Shiraishi A."/>
            <person name="Satake H."/>
            <person name="Nakayama K."/>
        </authorList>
    </citation>
    <scope>NUCLEOTIDE SEQUENCE</scope>
</reference>
<dbReference type="AlphaFoldDB" id="A0A6L2N9A1"/>
<sequence>MIITFKRIHSDNHGSNAEIANLSFDGINETLVEKQYVNVPDTTGTRNFTDGTRNFIAVGNEPVNEIPSSYATKLSPTSSTKANLQKLDANVPDDADFDVWLPLASVHEVNDRIKNSLYGYFVVMAVPNLKGNGYMKETSIEYEWIPPRCSICLLYGHSLVDCPKEGKLVLVDDDGKPLEKVHYLGNMNSGDEVEPIDNETASYLASKLMGLDMVRTTC</sequence>
<organism evidence="1">
    <name type="scientific">Tanacetum cinerariifolium</name>
    <name type="common">Dalmatian daisy</name>
    <name type="synonym">Chrysanthemum cinerariifolium</name>
    <dbReference type="NCBI Taxonomy" id="118510"/>
    <lineage>
        <taxon>Eukaryota</taxon>
        <taxon>Viridiplantae</taxon>
        <taxon>Streptophyta</taxon>
        <taxon>Embryophyta</taxon>
        <taxon>Tracheophyta</taxon>
        <taxon>Spermatophyta</taxon>
        <taxon>Magnoliopsida</taxon>
        <taxon>eudicotyledons</taxon>
        <taxon>Gunneridae</taxon>
        <taxon>Pentapetalae</taxon>
        <taxon>asterids</taxon>
        <taxon>campanulids</taxon>
        <taxon>Asterales</taxon>
        <taxon>Asteraceae</taxon>
        <taxon>Asteroideae</taxon>
        <taxon>Anthemideae</taxon>
        <taxon>Anthemidinae</taxon>
        <taxon>Tanacetum</taxon>
    </lineage>
</organism>
<accession>A0A6L2N9A1</accession>
<comment type="caution">
    <text evidence="1">The sequence shown here is derived from an EMBL/GenBank/DDBJ whole genome shotgun (WGS) entry which is preliminary data.</text>
</comment>
<proteinExistence type="predicted"/>